<dbReference type="Proteomes" id="UP000556700">
    <property type="component" value="Unassembled WGS sequence"/>
</dbReference>
<keyword evidence="1" id="KW-0805">Transcription regulation</keyword>
<accession>A0A6V6YZ48</accession>
<comment type="caution">
    <text evidence="5">The sequence shown here is derived from an EMBL/GenBank/DDBJ whole genome shotgun (WGS) entry which is preliminary data.</text>
</comment>
<dbReference type="PANTHER" id="PTHR43280">
    <property type="entry name" value="ARAC-FAMILY TRANSCRIPTIONAL REGULATOR"/>
    <property type="match status" value="1"/>
</dbReference>
<dbReference type="Pfam" id="PF12833">
    <property type="entry name" value="HTH_18"/>
    <property type="match status" value="1"/>
</dbReference>
<evidence type="ECO:0000313" key="6">
    <source>
        <dbReference type="Proteomes" id="UP000556700"/>
    </source>
</evidence>
<evidence type="ECO:0000256" key="2">
    <source>
        <dbReference type="ARBA" id="ARBA00023125"/>
    </source>
</evidence>
<evidence type="ECO:0000259" key="4">
    <source>
        <dbReference type="PROSITE" id="PS01124"/>
    </source>
</evidence>
<dbReference type="EMBL" id="CAIJDO010000134">
    <property type="protein sequence ID" value="CAD0004695.1"/>
    <property type="molecule type" value="Genomic_DNA"/>
</dbReference>
<gene>
    <name evidence="5" type="ORF">FLACHUCJ7_01960</name>
</gene>
<evidence type="ECO:0000256" key="3">
    <source>
        <dbReference type="ARBA" id="ARBA00023163"/>
    </source>
</evidence>
<feature type="domain" description="HTH araC/xylS-type" evidence="4">
    <location>
        <begin position="197"/>
        <end position="295"/>
    </location>
</feature>
<dbReference type="InterPro" id="IPR018060">
    <property type="entry name" value="HTH_AraC"/>
</dbReference>
<dbReference type="SMART" id="SM00342">
    <property type="entry name" value="HTH_ARAC"/>
    <property type="match status" value="1"/>
</dbReference>
<dbReference type="AlphaFoldDB" id="A0A6V6YZ48"/>
<dbReference type="PROSITE" id="PS01124">
    <property type="entry name" value="HTH_ARAC_FAMILY_2"/>
    <property type="match status" value="1"/>
</dbReference>
<proteinExistence type="predicted"/>
<evidence type="ECO:0000256" key="1">
    <source>
        <dbReference type="ARBA" id="ARBA00023015"/>
    </source>
</evidence>
<organism evidence="5 6">
    <name type="scientific">Flavobacterium chungangense</name>
    <dbReference type="NCBI Taxonomy" id="554283"/>
    <lineage>
        <taxon>Bacteria</taxon>
        <taxon>Pseudomonadati</taxon>
        <taxon>Bacteroidota</taxon>
        <taxon>Flavobacteriia</taxon>
        <taxon>Flavobacteriales</taxon>
        <taxon>Flavobacteriaceae</taxon>
        <taxon>Flavobacterium</taxon>
    </lineage>
</organism>
<dbReference type="RefSeq" id="WP_051872912.1">
    <property type="nucleotide sequence ID" value="NZ_CAIJDO010000134.1"/>
</dbReference>
<sequence>MDKINIKRHSINDTFKILGEIPQSEGLHIYNTKEEFFESPFSYPFRSESYTVLLVHSGEVTMQFNLAKYHLETDDMVFISPHNIISILEIKNSVVMMGVSFTLNFALENSINKNEMDAFDFFASKSVPHLKLKSDEVSHIKMLIELLHKKNTQINPFHGKELLTHSFNLLMYELASIYRESNSDVKVKMTRKEELTSKFFKLLEENFITERKVKFYSDALFMTAGHLSKILKEVSGKTTGELIDTAIITEARILLSNPSLSIAQIAEELNFSDQSFFGKFFKKHMKLSPSEYRKKR</sequence>
<keyword evidence="2" id="KW-0238">DNA-binding</keyword>
<dbReference type="PRINTS" id="PR00032">
    <property type="entry name" value="HTHARAC"/>
</dbReference>
<name>A0A6V6YZ48_9FLAO</name>
<keyword evidence="6" id="KW-1185">Reference proteome</keyword>
<dbReference type="InterPro" id="IPR009057">
    <property type="entry name" value="Homeodomain-like_sf"/>
</dbReference>
<dbReference type="GO" id="GO:0003700">
    <property type="term" value="F:DNA-binding transcription factor activity"/>
    <property type="evidence" value="ECO:0007669"/>
    <property type="project" value="InterPro"/>
</dbReference>
<evidence type="ECO:0000313" key="5">
    <source>
        <dbReference type="EMBL" id="CAD0004695.1"/>
    </source>
</evidence>
<reference evidence="5 6" key="1">
    <citation type="submission" date="2020-06" db="EMBL/GenBank/DDBJ databases">
        <authorList>
            <person name="Criscuolo A."/>
        </authorList>
    </citation>
    <scope>NUCLEOTIDE SEQUENCE [LARGE SCALE GENOMIC DNA]</scope>
    <source>
        <strain evidence="6">CIP 110025</strain>
    </source>
</reference>
<protein>
    <submittedName>
        <fullName evidence="5">AraC family transcriptional regulator</fullName>
    </submittedName>
</protein>
<keyword evidence="3" id="KW-0804">Transcription</keyword>
<dbReference type="GO" id="GO:0043565">
    <property type="term" value="F:sequence-specific DNA binding"/>
    <property type="evidence" value="ECO:0007669"/>
    <property type="project" value="InterPro"/>
</dbReference>
<dbReference type="Gene3D" id="1.10.10.60">
    <property type="entry name" value="Homeodomain-like"/>
    <property type="match status" value="1"/>
</dbReference>
<dbReference type="PANTHER" id="PTHR43280:SF32">
    <property type="entry name" value="TRANSCRIPTIONAL REGULATORY PROTEIN"/>
    <property type="match status" value="1"/>
</dbReference>
<dbReference type="SUPFAM" id="SSF46689">
    <property type="entry name" value="Homeodomain-like"/>
    <property type="match status" value="1"/>
</dbReference>
<dbReference type="InterPro" id="IPR020449">
    <property type="entry name" value="Tscrpt_reg_AraC-type_HTH"/>
</dbReference>